<evidence type="ECO:0000313" key="3">
    <source>
        <dbReference type="EMBL" id="KAF2427377.1"/>
    </source>
</evidence>
<dbReference type="EMBL" id="MU007060">
    <property type="protein sequence ID" value="KAF2427377.1"/>
    <property type="molecule type" value="Genomic_DNA"/>
</dbReference>
<name>A0A9P4NMC3_9PEZI</name>
<proteinExistence type="predicted"/>
<dbReference type="AlphaFoldDB" id="A0A9P4NMC3"/>
<reference evidence="3" key="1">
    <citation type="journal article" date="2020" name="Stud. Mycol.">
        <title>101 Dothideomycetes genomes: a test case for predicting lifestyles and emergence of pathogens.</title>
        <authorList>
            <person name="Haridas S."/>
            <person name="Albert R."/>
            <person name="Binder M."/>
            <person name="Bloem J."/>
            <person name="Labutti K."/>
            <person name="Salamov A."/>
            <person name="Andreopoulos B."/>
            <person name="Baker S."/>
            <person name="Barry K."/>
            <person name="Bills G."/>
            <person name="Bluhm B."/>
            <person name="Cannon C."/>
            <person name="Castanera R."/>
            <person name="Culley D."/>
            <person name="Daum C."/>
            <person name="Ezra D."/>
            <person name="Gonzalez J."/>
            <person name="Henrissat B."/>
            <person name="Kuo A."/>
            <person name="Liang C."/>
            <person name="Lipzen A."/>
            <person name="Lutzoni F."/>
            <person name="Magnuson J."/>
            <person name="Mondo S."/>
            <person name="Nolan M."/>
            <person name="Ohm R."/>
            <person name="Pangilinan J."/>
            <person name="Park H.-J."/>
            <person name="Ramirez L."/>
            <person name="Alfaro M."/>
            <person name="Sun H."/>
            <person name="Tritt A."/>
            <person name="Yoshinaga Y."/>
            <person name="Zwiers L.-H."/>
            <person name="Turgeon B."/>
            <person name="Goodwin S."/>
            <person name="Spatafora J."/>
            <person name="Crous P."/>
            <person name="Grigoriev I."/>
        </authorList>
    </citation>
    <scope>NUCLEOTIDE SEQUENCE</scope>
    <source>
        <strain evidence="3">CBS 130266</strain>
    </source>
</reference>
<feature type="region of interest" description="Disordered" evidence="1">
    <location>
        <begin position="36"/>
        <end position="56"/>
    </location>
</feature>
<accession>A0A9P4NMC3</accession>
<keyword evidence="2" id="KW-1133">Transmembrane helix</keyword>
<sequence>MLRTYMATLEERSFEFLLDYDASHAYERLLDDLDEEDRQRRQRSVTPPVNSAINRGEECNYHTKHSDYYVHPDISTLSPAERDRPPGWYFEDQPVTPAATPNLIEGSTCATPCEHGKEIHRLTVTLNAVLGLLIFMVAFVLTKLFK</sequence>
<organism evidence="3 4">
    <name type="scientific">Tothia fuscella</name>
    <dbReference type="NCBI Taxonomy" id="1048955"/>
    <lineage>
        <taxon>Eukaryota</taxon>
        <taxon>Fungi</taxon>
        <taxon>Dikarya</taxon>
        <taxon>Ascomycota</taxon>
        <taxon>Pezizomycotina</taxon>
        <taxon>Dothideomycetes</taxon>
        <taxon>Pleosporomycetidae</taxon>
        <taxon>Venturiales</taxon>
        <taxon>Cylindrosympodiaceae</taxon>
        <taxon>Tothia</taxon>
    </lineage>
</organism>
<feature type="transmembrane region" description="Helical" evidence="2">
    <location>
        <begin position="124"/>
        <end position="145"/>
    </location>
</feature>
<evidence type="ECO:0000256" key="1">
    <source>
        <dbReference type="SAM" id="MobiDB-lite"/>
    </source>
</evidence>
<keyword evidence="2" id="KW-0472">Membrane</keyword>
<protein>
    <submittedName>
        <fullName evidence="3">Uncharacterized protein</fullName>
    </submittedName>
</protein>
<keyword evidence="4" id="KW-1185">Reference proteome</keyword>
<keyword evidence="2" id="KW-0812">Transmembrane</keyword>
<dbReference type="Proteomes" id="UP000800235">
    <property type="component" value="Unassembled WGS sequence"/>
</dbReference>
<evidence type="ECO:0000256" key="2">
    <source>
        <dbReference type="SAM" id="Phobius"/>
    </source>
</evidence>
<gene>
    <name evidence="3" type="ORF">EJ08DRAFT_651443</name>
</gene>
<evidence type="ECO:0000313" key="4">
    <source>
        <dbReference type="Proteomes" id="UP000800235"/>
    </source>
</evidence>
<feature type="compositionally biased region" description="Polar residues" evidence="1">
    <location>
        <begin position="44"/>
        <end position="53"/>
    </location>
</feature>
<comment type="caution">
    <text evidence="3">The sequence shown here is derived from an EMBL/GenBank/DDBJ whole genome shotgun (WGS) entry which is preliminary data.</text>
</comment>